<gene>
    <name evidence="2" type="ORF">D3272_06390</name>
</gene>
<reference evidence="2 3" key="2">
    <citation type="submission" date="2019-02" db="EMBL/GenBank/DDBJ databases">
        <title>'Lichenibacterium ramalinii' gen. nov. sp. nov., 'Lichenibacterium minor' gen. nov. sp. nov.</title>
        <authorList>
            <person name="Pankratov T."/>
        </authorList>
    </citation>
    <scope>NUCLEOTIDE SEQUENCE [LARGE SCALE GENOMIC DNA]</scope>
    <source>
        <strain evidence="2 3">RmlP001</strain>
    </source>
</reference>
<evidence type="ECO:0000313" key="3">
    <source>
        <dbReference type="Proteomes" id="UP000289411"/>
    </source>
</evidence>
<sequence>MTSTATASLQPPPPGSAPRQARGAADALPVLPADTDAADGVEPRGAATVLTEAALHRRAATPLAVGIFGPAGSGKSRFIADMLDTATRLAEGARNRAAAGPFVADVVVARVSPMPGREPAASLVGGLLDALGAGHAGFAEDAVHAGGDPREAERLAGERVNALRRKLDGERQALDDVTARRARLTESVLFDGAGSRVDAFVRANRARIEGRLRAFGLPASDPIRSFKELVRDAAEPGGPRSRLGLTLGAIWRFKGQGSLIAVAVLLAAVGWAAGSWADDPATVSAWLSGFGDHFTTVTDWARGHLDLLQPVSRIALALAVLALLAVLVRAARFLGPVYRGIALLKGDLGARRRDLDGLLAHQTRRVDALATDVETAGRGAEAAQRRAEGHRSAGLSDHGAALAADLFGLVRSPAEAAERFFATLSAGISAGREDAPQRIVVAVDGLDGLAPAELAGFLATAHRLLARPGFVWVAGLERDAAAAALGEFDPAAAAARLDRMVQISYDLGAVTPEAGPLAQRLLVQGPAETRGARTADPARSSLDRPFEPFEAEVVGRLAPFTGGMPRAVERFVQGYRVARADPRLDGAPPASFAMLALGLALDGTGGGSELSTLDHDLGRGRSPADPASDVGRAFAAAASALPQGLAGGDDLRRGLAVARSYGRRG</sequence>
<reference evidence="2 3" key="1">
    <citation type="submission" date="2018-09" db="EMBL/GenBank/DDBJ databases">
        <authorList>
            <person name="Grouzdev D.S."/>
            <person name="Krutkina M.S."/>
        </authorList>
    </citation>
    <scope>NUCLEOTIDE SEQUENCE [LARGE SCALE GENOMIC DNA]</scope>
    <source>
        <strain evidence="2 3">RmlP001</strain>
    </source>
</reference>
<name>A0A4Q2RH66_9HYPH</name>
<accession>A0A4Q2RH66</accession>
<dbReference type="Proteomes" id="UP000289411">
    <property type="component" value="Unassembled WGS sequence"/>
</dbReference>
<evidence type="ECO:0000313" key="2">
    <source>
        <dbReference type="EMBL" id="RYB06373.1"/>
    </source>
</evidence>
<dbReference type="RefSeq" id="WP_129218308.1">
    <property type="nucleotide sequence ID" value="NZ_QYBC01000004.1"/>
</dbReference>
<proteinExistence type="predicted"/>
<dbReference type="AlphaFoldDB" id="A0A4Q2RH66"/>
<evidence type="ECO:0000256" key="1">
    <source>
        <dbReference type="SAM" id="MobiDB-lite"/>
    </source>
</evidence>
<evidence type="ECO:0008006" key="4">
    <source>
        <dbReference type="Google" id="ProtNLM"/>
    </source>
</evidence>
<dbReference type="OrthoDB" id="8440080at2"/>
<dbReference type="EMBL" id="QYBC01000004">
    <property type="protein sequence ID" value="RYB06373.1"/>
    <property type="molecule type" value="Genomic_DNA"/>
</dbReference>
<organism evidence="2 3">
    <name type="scientific">Lichenibacterium ramalinae</name>
    <dbReference type="NCBI Taxonomy" id="2316527"/>
    <lineage>
        <taxon>Bacteria</taxon>
        <taxon>Pseudomonadati</taxon>
        <taxon>Pseudomonadota</taxon>
        <taxon>Alphaproteobacteria</taxon>
        <taxon>Hyphomicrobiales</taxon>
        <taxon>Lichenihabitantaceae</taxon>
        <taxon>Lichenibacterium</taxon>
    </lineage>
</organism>
<protein>
    <recommendedName>
        <fullName evidence="4">KAP NTPase domain-containing protein</fullName>
    </recommendedName>
</protein>
<comment type="caution">
    <text evidence="2">The sequence shown here is derived from an EMBL/GenBank/DDBJ whole genome shotgun (WGS) entry which is preliminary data.</text>
</comment>
<keyword evidence="3" id="KW-1185">Reference proteome</keyword>
<feature type="region of interest" description="Disordered" evidence="1">
    <location>
        <begin position="1"/>
        <end position="24"/>
    </location>
</feature>